<reference evidence="7 8" key="1">
    <citation type="submission" date="2019-07" db="EMBL/GenBank/DDBJ databases">
        <title>The pathways for chlorine oxyanion respiration interact through the shared metabolite chlorate.</title>
        <authorList>
            <person name="Barnum T.P."/>
            <person name="Cheng Y."/>
            <person name="Hill K.A."/>
            <person name="Lucas L.N."/>
            <person name="Carlson H.K."/>
            <person name="Coates J.D."/>
        </authorList>
    </citation>
    <scope>NUCLEOTIDE SEQUENCE [LARGE SCALE GENOMIC DNA]</scope>
    <source>
        <strain evidence="7">BK-3</strain>
    </source>
</reference>
<dbReference type="STRING" id="1543721.AAY24_13835"/>
<dbReference type="PANTHER" id="PTHR33507:SF3">
    <property type="entry name" value="INNER MEMBRANE PROTEIN YBBJ"/>
    <property type="match status" value="1"/>
</dbReference>
<dbReference type="InterPro" id="IPR012340">
    <property type="entry name" value="NA-bd_OB-fold"/>
</dbReference>
<gene>
    <name evidence="7" type="ORF">FHK82_01025</name>
</gene>
<protein>
    <submittedName>
        <fullName evidence="7">NfeD family protein</fullName>
    </submittedName>
</protein>
<keyword evidence="3 5" id="KW-1133">Transmembrane helix</keyword>
<sequence>MEFLESATYWHWWVLGVILIVLEVFSPGAFFLWLGISAGVVGFMLFAVPDVGWEIQLLVFALFSVASIVAWRLYLVKNPTKSDQPRLNRRGEQYIDRIFTLSEPMVNGQGKIKVDDSIWKISGADCPAGARVKVVDVDGVVLKVALID</sequence>
<comment type="subcellular location">
    <subcellularLocation>
        <location evidence="1">Membrane</location>
        <topology evidence="1">Multi-pass membrane protein</topology>
    </subcellularLocation>
</comment>
<evidence type="ECO:0000256" key="2">
    <source>
        <dbReference type="ARBA" id="ARBA00022692"/>
    </source>
</evidence>
<evidence type="ECO:0000313" key="7">
    <source>
        <dbReference type="EMBL" id="TVT59593.1"/>
    </source>
</evidence>
<name>A0A558DFF3_9GAMM</name>
<feature type="domain" description="NfeD-like C-terminal" evidence="6">
    <location>
        <begin position="92"/>
        <end position="144"/>
    </location>
</feature>
<evidence type="ECO:0000256" key="4">
    <source>
        <dbReference type="ARBA" id="ARBA00023136"/>
    </source>
</evidence>
<accession>A0A558DFF3</accession>
<organism evidence="7 8">
    <name type="scientific">Sedimenticola thiotaurini</name>
    <dbReference type="NCBI Taxonomy" id="1543721"/>
    <lineage>
        <taxon>Bacteria</taxon>
        <taxon>Pseudomonadati</taxon>
        <taxon>Pseudomonadota</taxon>
        <taxon>Gammaproteobacteria</taxon>
        <taxon>Chromatiales</taxon>
        <taxon>Sedimenticolaceae</taxon>
        <taxon>Sedimenticola</taxon>
    </lineage>
</organism>
<dbReference type="InterPro" id="IPR002810">
    <property type="entry name" value="NfeD-like_C"/>
</dbReference>
<evidence type="ECO:0000256" key="3">
    <source>
        <dbReference type="ARBA" id="ARBA00022989"/>
    </source>
</evidence>
<proteinExistence type="predicted"/>
<evidence type="ECO:0000256" key="5">
    <source>
        <dbReference type="SAM" id="Phobius"/>
    </source>
</evidence>
<feature type="transmembrane region" description="Helical" evidence="5">
    <location>
        <begin position="55"/>
        <end position="76"/>
    </location>
</feature>
<evidence type="ECO:0000256" key="1">
    <source>
        <dbReference type="ARBA" id="ARBA00004141"/>
    </source>
</evidence>
<keyword evidence="2 5" id="KW-0812">Transmembrane</keyword>
<dbReference type="PANTHER" id="PTHR33507">
    <property type="entry name" value="INNER MEMBRANE PROTEIN YBBJ"/>
    <property type="match status" value="1"/>
</dbReference>
<dbReference type="EMBL" id="VMRY01000003">
    <property type="protein sequence ID" value="TVT59593.1"/>
    <property type="molecule type" value="Genomic_DNA"/>
</dbReference>
<keyword evidence="4 5" id="KW-0472">Membrane</keyword>
<evidence type="ECO:0000259" key="6">
    <source>
        <dbReference type="Pfam" id="PF01957"/>
    </source>
</evidence>
<dbReference type="Proteomes" id="UP000317355">
    <property type="component" value="Unassembled WGS sequence"/>
</dbReference>
<dbReference type="Gene3D" id="2.40.50.140">
    <property type="entry name" value="Nucleic acid-binding proteins"/>
    <property type="match status" value="1"/>
</dbReference>
<feature type="transmembrane region" description="Helical" evidence="5">
    <location>
        <begin position="6"/>
        <end position="25"/>
    </location>
</feature>
<dbReference type="InterPro" id="IPR052165">
    <property type="entry name" value="Membrane_assoc_protease"/>
</dbReference>
<dbReference type="AlphaFoldDB" id="A0A558DFF3"/>
<comment type="caution">
    <text evidence="7">The sequence shown here is derived from an EMBL/GenBank/DDBJ whole genome shotgun (WGS) entry which is preliminary data.</text>
</comment>
<dbReference type="Pfam" id="PF01957">
    <property type="entry name" value="NfeD"/>
    <property type="match status" value="1"/>
</dbReference>
<dbReference type="GO" id="GO:0005886">
    <property type="term" value="C:plasma membrane"/>
    <property type="evidence" value="ECO:0007669"/>
    <property type="project" value="TreeGrafter"/>
</dbReference>
<evidence type="ECO:0000313" key="8">
    <source>
        <dbReference type="Proteomes" id="UP000317355"/>
    </source>
</evidence>